<protein>
    <submittedName>
        <fullName evidence="1">Uncharacterized protein</fullName>
    </submittedName>
</protein>
<comment type="caution">
    <text evidence="1">The sequence shown here is derived from an EMBL/GenBank/DDBJ whole genome shotgun (WGS) entry which is preliminary data.</text>
</comment>
<name>X1KWU1_9ZZZZ</name>
<evidence type="ECO:0000313" key="1">
    <source>
        <dbReference type="EMBL" id="GAI11532.1"/>
    </source>
</evidence>
<accession>X1KWU1</accession>
<dbReference type="AlphaFoldDB" id="X1KWU1"/>
<reference evidence="1" key="1">
    <citation type="journal article" date="2014" name="Front. Microbiol.">
        <title>High frequency of phylogenetically diverse reductive dehalogenase-homologous genes in deep subseafloor sedimentary metagenomes.</title>
        <authorList>
            <person name="Kawai M."/>
            <person name="Futagami T."/>
            <person name="Toyoda A."/>
            <person name="Takaki Y."/>
            <person name="Nishi S."/>
            <person name="Hori S."/>
            <person name="Arai W."/>
            <person name="Tsubouchi T."/>
            <person name="Morono Y."/>
            <person name="Uchiyama I."/>
            <person name="Ito T."/>
            <person name="Fujiyama A."/>
            <person name="Inagaki F."/>
            <person name="Takami H."/>
        </authorList>
    </citation>
    <scope>NUCLEOTIDE SEQUENCE</scope>
    <source>
        <strain evidence="1">Expedition CK06-06</strain>
    </source>
</reference>
<sequence length="160" mass="18022">SNREIYIEVFRASPRVKQEVDSVDIGKRLIDVIIEETKHLEDIPEGAPVLLIVNKGTSWIDEIHLDAALRGRPFYGLTVRKDTGEVVSEGVGWKKEEAVGSYSKEVKKFSGVIVYSRIMGRDRIVLRGKLLPMPDTRASLSDIEIKVLEDLFSGKNINEK</sequence>
<feature type="non-terminal residue" evidence="1">
    <location>
        <position position="1"/>
    </location>
</feature>
<gene>
    <name evidence="1" type="ORF">S06H3_15634</name>
</gene>
<dbReference type="EMBL" id="BARV01007700">
    <property type="protein sequence ID" value="GAI11532.1"/>
    <property type="molecule type" value="Genomic_DNA"/>
</dbReference>
<organism evidence="1">
    <name type="scientific">marine sediment metagenome</name>
    <dbReference type="NCBI Taxonomy" id="412755"/>
    <lineage>
        <taxon>unclassified sequences</taxon>
        <taxon>metagenomes</taxon>
        <taxon>ecological metagenomes</taxon>
    </lineage>
</organism>
<proteinExistence type="predicted"/>